<comment type="caution">
    <text evidence="11">The sequence shown here is derived from an EMBL/GenBank/DDBJ whole genome shotgun (WGS) entry which is preliminary data.</text>
</comment>
<keyword evidence="6" id="KW-0479">Metal-binding</keyword>
<dbReference type="GO" id="GO:0005737">
    <property type="term" value="C:cytoplasm"/>
    <property type="evidence" value="ECO:0007669"/>
    <property type="project" value="UniProtKB-SubCell"/>
</dbReference>
<comment type="subcellular location">
    <subcellularLocation>
        <location evidence="1">Cytoplasm</location>
    </subcellularLocation>
</comment>
<dbReference type="AlphaFoldDB" id="A0A0G1X1N7"/>
<keyword evidence="5" id="KW-0819">tRNA processing</keyword>
<evidence type="ECO:0000256" key="9">
    <source>
        <dbReference type="ARBA" id="ARBA00022842"/>
    </source>
</evidence>
<name>A0A0G1X1N7_9BACT</name>
<reference evidence="11 12" key="1">
    <citation type="journal article" date="2015" name="Nature">
        <title>rRNA introns, odd ribosomes, and small enigmatic genomes across a large radiation of phyla.</title>
        <authorList>
            <person name="Brown C.T."/>
            <person name="Hug L.A."/>
            <person name="Thomas B.C."/>
            <person name="Sharon I."/>
            <person name="Castelle C.J."/>
            <person name="Singh A."/>
            <person name="Wilkins M.J."/>
            <person name="Williams K.H."/>
            <person name="Banfield J.F."/>
        </authorList>
    </citation>
    <scope>NUCLEOTIDE SEQUENCE [LARGE SCALE GENOMIC DNA]</scope>
</reference>
<evidence type="ECO:0000256" key="4">
    <source>
        <dbReference type="ARBA" id="ARBA00022490"/>
    </source>
</evidence>
<dbReference type="GO" id="GO:0005524">
    <property type="term" value="F:ATP binding"/>
    <property type="evidence" value="ECO:0007669"/>
    <property type="project" value="UniProtKB-KW"/>
</dbReference>
<evidence type="ECO:0000256" key="5">
    <source>
        <dbReference type="ARBA" id="ARBA00022694"/>
    </source>
</evidence>
<dbReference type="NCBIfam" id="TIGR00150">
    <property type="entry name" value="T6A_YjeE"/>
    <property type="match status" value="1"/>
</dbReference>
<dbReference type="InterPro" id="IPR003442">
    <property type="entry name" value="T6A_TsaE"/>
</dbReference>
<dbReference type="GO" id="GO:0002949">
    <property type="term" value="P:tRNA threonylcarbamoyladenosine modification"/>
    <property type="evidence" value="ECO:0007669"/>
    <property type="project" value="InterPro"/>
</dbReference>
<evidence type="ECO:0000256" key="7">
    <source>
        <dbReference type="ARBA" id="ARBA00022741"/>
    </source>
</evidence>
<keyword evidence="4" id="KW-0963">Cytoplasm</keyword>
<proteinExistence type="inferred from homology"/>
<dbReference type="PANTHER" id="PTHR33540:SF2">
    <property type="entry name" value="TRNA THREONYLCARBAMOYLADENOSINE BIOSYNTHESIS PROTEIN TSAE"/>
    <property type="match status" value="1"/>
</dbReference>
<dbReference type="PANTHER" id="PTHR33540">
    <property type="entry name" value="TRNA THREONYLCARBAMOYLADENOSINE BIOSYNTHESIS PROTEIN TSAE"/>
    <property type="match status" value="1"/>
</dbReference>
<accession>A0A0G1X1N7</accession>
<dbReference type="GO" id="GO:0046872">
    <property type="term" value="F:metal ion binding"/>
    <property type="evidence" value="ECO:0007669"/>
    <property type="project" value="UniProtKB-KW"/>
</dbReference>
<protein>
    <recommendedName>
        <fullName evidence="3">tRNA threonylcarbamoyladenosine biosynthesis protein TsaE</fullName>
    </recommendedName>
    <alternativeName>
        <fullName evidence="10">t(6)A37 threonylcarbamoyladenosine biosynthesis protein TsaE</fullName>
    </alternativeName>
</protein>
<evidence type="ECO:0000256" key="8">
    <source>
        <dbReference type="ARBA" id="ARBA00022840"/>
    </source>
</evidence>
<organism evidence="11 12">
    <name type="scientific">Candidatus Kaiserbacteria bacterium GW2011_GWA2_52_12</name>
    <dbReference type="NCBI Taxonomy" id="1618671"/>
    <lineage>
        <taxon>Bacteria</taxon>
        <taxon>Candidatus Kaiseribacteriota</taxon>
    </lineage>
</organism>
<dbReference type="Proteomes" id="UP000034273">
    <property type="component" value="Unassembled WGS sequence"/>
</dbReference>
<evidence type="ECO:0000256" key="3">
    <source>
        <dbReference type="ARBA" id="ARBA00019010"/>
    </source>
</evidence>
<dbReference type="EMBL" id="LCQW01000003">
    <property type="protein sequence ID" value="KKW24785.1"/>
    <property type="molecule type" value="Genomic_DNA"/>
</dbReference>
<dbReference type="STRING" id="1618671.UY67_C0003G0013"/>
<evidence type="ECO:0000256" key="10">
    <source>
        <dbReference type="ARBA" id="ARBA00032441"/>
    </source>
</evidence>
<evidence type="ECO:0000256" key="2">
    <source>
        <dbReference type="ARBA" id="ARBA00007599"/>
    </source>
</evidence>
<evidence type="ECO:0000313" key="12">
    <source>
        <dbReference type="Proteomes" id="UP000034273"/>
    </source>
</evidence>
<gene>
    <name evidence="11" type="ORF">UY67_C0003G0013</name>
</gene>
<evidence type="ECO:0000256" key="6">
    <source>
        <dbReference type="ARBA" id="ARBA00022723"/>
    </source>
</evidence>
<evidence type="ECO:0000313" key="11">
    <source>
        <dbReference type="EMBL" id="KKW24785.1"/>
    </source>
</evidence>
<dbReference type="PATRIC" id="fig|1618671.3.peg.138"/>
<keyword evidence="9" id="KW-0460">Magnesium</keyword>
<comment type="similarity">
    <text evidence="2">Belongs to the TsaE family.</text>
</comment>
<dbReference type="Pfam" id="PF02367">
    <property type="entry name" value="TsaE"/>
    <property type="match status" value="1"/>
</dbReference>
<keyword evidence="7" id="KW-0547">Nucleotide-binding</keyword>
<evidence type="ECO:0000256" key="1">
    <source>
        <dbReference type="ARBA" id="ARBA00004496"/>
    </source>
</evidence>
<keyword evidence="8" id="KW-0067">ATP-binding</keyword>
<dbReference type="SUPFAM" id="SSF52540">
    <property type="entry name" value="P-loop containing nucleoside triphosphate hydrolases"/>
    <property type="match status" value="1"/>
</dbReference>
<dbReference type="InterPro" id="IPR027417">
    <property type="entry name" value="P-loop_NTPase"/>
</dbReference>
<sequence length="154" mass="17034">MVQIHSANELMAYAAELVCAITPLAKKATIMTLSGELGAGKTTFVQGIARALGVEERVTSPTFVLEKIYQLPMIDLRNQSFLRLVHIDAYRLKGVEELAALGWDELIQDPGNLVLVEWPENIESAIPKDATRLHFEIVGDGRIITMNDSTKDKN</sequence>
<dbReference type="Gene3D" id="3.40.50.300">
    <property type="entry name" value="P-loop containing nucleotide triphosphate hydrolases"/>
    <property type="match status" value="1"/>
</dbReference>